<protein>
    <submittedName>
        <fullName evidence="2">Uncharacterized protein</fullName>
    </submittedName>
</protein>
<sequence>MASANRFLAAALLSMVVVASLPDGCRRLMWPDDGVAGSMLSIRLGHRQRHAASLLRLLEERFMATGGRTSGKQATGRCNGSGNHHGCTWAAPRLSLGILATQWPTAPAG</sequence>
<evidence type="ECO:0000313" key="2">
    <source>
        <dbReference type="EMBL" id="KAK4801649.1"/>
    </source>
</evidence>
<dbReference type="EMBL" id="JAXQNO010000003">
    <property type="protein sequence ID" value="KAK4801649.1"/>
    <property type="molecule type" value="Genomic_DNA"/>
</dbReference>
<feature type="signal peptide" evidence="1">
    <location>
        <begin position="1"/>
        <end position="19"/>
    </location>
</feature>
<keyword evidence="3" id="KW-1185">Reference proteome</keyword>
<comment type="caution">
    <text evidence="2">The sequence shown here is derived from an EMBL/GenBank/DDBJ whole genome shotgun (WGS) entry which is preliminary data.</text>
</comment>
<keyword evidence="1" id="KW-0732">Signal</keyword>
<gene>
    <name evidence="2" type="ORF">SAY86_022136</name>
</gene>
<reference evidence="2 3" key="1">
    <citation type="journal article" date="2023" name="Hortic Res">
        <title>Pangenome of water caltrop reveals structural variations and asymmetric subgenome divergence after allopolyploidization.</title>
        <authorList>
            <person name="Zhang X."/>
            <person name="Chen Y."/>
            <person name="Wang L."/>
            <person name="Yuan Y."/>
            <person name="Fang M."/>
            <person name="Shi L."/>
            <person name="Lu R."/>
            <person name="Comes H.P."/>
            <person name="Ma Y."/>
            <person name="Chen Y."/>
            <person name="Huang G."/>
            <person name="Zhou Y."/>
            <person name="Zheng Z."/>
            <person name="Qiu Y."/>
        </authorList>
    </citation>
    <scope>NUCLEOTIDE SEQUENCE [LARGE SCALE GENOMIC DNA]</scope>
    <source>
        <strain evidence="2">F231</strain>
    </source>
</reference>
<dbReference type="Proteomes" id="UP001346149">
    <property type="component" value="Unassembled WGS sequence"/>
</dbReference>
<evidence type="ECO:0000313" key="3">
    <source>
        <dbReference type="Proteomes" id="UP001346149"/>
    </source>
</evidence>
<dbReference type="AlphaFoldDB" id="A0AAN7RDJ3"/>
<feature type="chain" id="PRO_5042965396" evidence="1">
    <location>
        <begin position="20"/>
        <end position="109"/>
    </location>
</feature>
<evidence type="ECO:0000256" key="1">
    <source>
        <dbReference type="SAM" id="SignalP"/>
    </source>
</evidence>
<proteinExistence type="predicted"/>
<name>A0AAN7RDJ3_TRANT</name>
<organism evidence="2 3">
    <name type="scientific">Trapa natans</name>
    <name type="common">Water chestnut</name>
    <dbReference type="NCBI Taxonomy" id="22666"/>
    <lineage>
        <taxon>Eukaryota</taxon>
        <taxon>Viridiplantae</taxon>
        <taxon>Streptophyta</taxon>
        <taxon>Embryophyta</taxon>
        <taxon>Tracheophyta</taxon>
        <taxon>Spermatophyta</taxon>
        <taxon>Magnoliopsida</taxon>
        <taxon>eudicotyledons</taxon>
        <taxon>Gunneridae</taxon>
        <taxon>Pentapetalae</taxon>
        <taxon>rosids</taxon>
        <taxon>malvids</taxon>
        <taxon>Myrtales</taxon>
        <taxon>Lythraceae</taxon>
        <taxon>Trapa</taxon>
    </lineage>
</organism>
<accession>A0AAN7RDJ3</accession>